<proteinExistence type="predicted"/>
<evidence type="ECO:0000313" key="3">
    <source>
        <dbReference type="EMBL" id="KIM42361.1"/>
    </source>
</evidence>
<dbReference type="EMBL" id="KN831778">
    <property type="protein sequence ID" value="KIM42361.1"/>
    <property type="molecule type" value="Genomic_DNA"/>
</dbReference>
<feature type="transmembrane region" description="Helical" evidence="1">
    <location>
        <begin position="201"/>
        <end position="220"/>
    </location>
</feature>
<dbReference type="STRING" id="686832.A0A0C3CFG1"/>
<dbReference type="Pfam" id="PF20152">
    <property type="entry name" value="DUF6534"/>
    <property type="match status" value="1"/>
</dbReference>
<keyword evidence="1" id="KW-0472">Membrane</keyword>
<protein>
    <recommendedName>
        <fullName evidence="2">DUF6534 domain-containing protein</fullName>
    </recommendedName>
</protein>
<name>A0A0C3CFG1_HEBCY</name>
<dbReference type="Proteomes" id="UP000053424">
    <property type="component" value="Unassembled WGS sequence"/>
</dbReference>
<dbReference type="PANTHER" id="PTHR40465:SF1">
    <property type="entry name" value="DUF6534 DOMAIN-CONTAINING PROTEIN"/>
    <property type="match status" value="1"/>
</dbReference>
<keyword evidence="1" id="KW-1133">Transmembrane helix</keyword>
<feature type="transmembrane region" description="Helical" evidence="1">
    <location>
        <begin position="12"/>
        <end position="36"/>
    </location>
</feature>
<dbReference type="AlphaFoldDB" id="A0A0C3CFG1"/>
<keyword evidence="4" id="KW-1185">Reference proteome</keyword>
<feature type="domain" description="DUF6534" evidence="2">
    <location>
        <begin position="167"/>
        <end position="252"/>
    </location>
</feature>
<feature type="transmembrane region" description="Helical" evidence="1">
    <location>
        <begin position="226"/>
        <end position="245"/>
    </location>
</feature>
<dbReference type="OrthoDB" id="2535105at2759"/>
<evidence type="ECO:0000256" key="1">
    <source>
        <dbReference type="SAM" id="Phobius"/>
    </source>
</evidence>
<organism evidence="3 4">
    <name type="scientific">Hebeloma cylindrosporum</name>
    <dbReference type="NCBI Taxonomy" id="76867"/>
    <lineage>
        <taxon>Eukaryota</taxon>
        <taxon>Fungi</taxon>
        <taxon>Dikarya</taxon>
        <taxon>Basidiomycota</taxon>
        <taxon>Agaricomycotina</taxon>
        <taxon>Agaricomycetes</taxon>
        <taxon>Agaricomycetidae</taxon>
        <taxon>Agaricales</taxon>
        <taxon>Agaricineae</taxon>
        <taxon>Hymenogastraceae</taxon>
        <taxon>Hebeloma</taxon>
    </lineage>
</organism>
<dbReference type="HOGENOM" id="CLU_046025_5_3_1"/>
<reference evidence="4" key="2">
    <citation type="submission" date="2015-01" db="EMBL/GenBank/DDBJ databases">
        <title>Evolutionary Origins and Diversification of the Mycorrhizal Mutualists.</title>
        <authorList>
            <consortium name="DOE Joint Genome Institute"/>
            <consortium name="Mycorrhizal Genomics Consortium"/>
            <person name="Kohler A."/>
            <person name="Kuo A."/>
            <person name="Nagy L.G."/>
            <person name="Floudas D."/>
            <person name="Copeland A."/>
            <person name="Barry K.W."/>
            <person name="Cichocki N."/>
            <person name="Veneault-Fourrey C."/>
            <person name="LaButti K."/>
            <person name="Lindquist E.A."/>
            <person name="Lipzen A."/>
            <person name="Lundell T."/>
            <person name="Morin E."/>
            <person name="Murat C."/>
            <person name="Riley R."/>
            <person name="Ohm R."/>
            <person name="Sun H."/>
            <person name="Tunlid A."/>
            <person name="Henrissat B."/>
            <person name="Grigoriev I.V."/>
            <person name="Hibbett D.S."/>
            <person name="Martin F."/>
        </authorList>
    </citation>
    <scope>NUCLEOTIDE SEQUENCE [LARGE SCALE GENOMIC DNA]</scope>
    <source>
        <strain evidence="4">h7</strain>
    </source>
</reference>
<dbReference type="InterPro" id="IPR045339">
    <property type="entry name" value="DUF6534"/>
</dbReference>
<dbReference type="PANTHER" id="PTHR40465">
    <property type="entry name" value="CHROMOSOME 1, WHOLE GENOME SHOTGUN SEQUENCE"/>
    <property type="match status" value="1"/>
</dbReference>
<keyword evidence="1" id="KW-0812">Transmembrane</keyword>
<feature type="transmembrane region" description="Helical" evidence="1">
    <location>
        <begin position="154"/>
        <end position="181"/>
    </location>
</feature>
<gene>
    <name evidence="3" type="ORF">M413DRAFT_444785</name>
</gene>
<evidence type="ECO:0000313" key="4">
    <source>
        <dbReference type="Proteomes" id="UP000053424"/>
    </source>
</evidence>
<feature type="transmembrane region" description="Helical" evidence="1">
    <location>
        <begin position="48"/>
        <end position="71"/>
    </location>
</feature>
<feature type="transmembrane region" description="Helical" evidence="1">
    <location>
        <begin position="120"/>
        <end position="142"/>
    </location>
</feature>
<sequence>MVKPTIENTIGAAFLGVLGSAILLGAIVVQVFTYYTHFKNDWKLQKCFVAWLTLASVLHLAFASNSVYFYVITSFGNFGALEYVVWTFKAQAVLDVATVLTVQGLYAWRVQTLGKHFSSLWPWVVIGIIVIGSVFGIMLVVSTCQTERWDTVQGFHWVLSASFAFATFIDFLIATTLCYYLKRSRSIFTETNNRLLRVMHYVLASGFLTSACSLGALISISTLPKTLVFVGIDFLLPRLYMLSYMTMLNARRASAEIDSSAFNVSGALQHFRSGQNSTWADPTERKPTDTMGTEILSDQVNGNLL</sequence>
<reference evidence="3 4" key="1">
    <citation type="submission" date="2014-04" db="EMBL/GenBank/DDBJ databases">
        <authorList>
            <consortium name="DOE Joint Genome Institute"/>
            <person name="Kuo A."/>
            <person name="Gay G."/>
            <person name="Dore J."/>
            <person name="Kohler A."/>
            <person name="Nagy L.G."/>
            <person name="Floudas D."/>
            <person name="Copeland A."/>
            <person name="Barry K.W."/>
            <person name="Cichocki N."/>
            <person name="Veneault-Fourrey C."/>
            <person name="LaButti K."/>
            <person name="Lindquist E.A."/>
            <person name="Lipzen A."/>
            <person name="Lundell T."/>
            <person name="Morin E."/>
            <person name="Murat C."/>
            <person name="Sun H."/>
            <person name="Tunlid A."/>
            <person name="Henrissat B."/>
            <person name="Grigoriev I.V."/>
            <person name="Hibbett D.S."/>
            <person name="Martin F."/>
            <person name="Nordberg H.P."/>
            <person name="Cantor M.N."/>
            <person name="Hua S.X."/>
        </authorList>
    </citation>
    <scope>NUCLEOTIDE SEQUENCE [LARGE SCALE GENOMIC DNA]</scope>
    <source>
        <strain evidence="4">h7</strain>
    </source>
</reference>
<accession>A0A0C3CFG1</accession>
<evidence type="ECO:0000259" key="2">
    <source>
        <dbReference type="Pfam" id="PF20152"/>
    </source>
</evidence>